<dbReference type="RefSeq" id="WP_093194394.1">
    <property type="nucleotide sequence ID" value="NZ_FNEV01000009.1"/>
</dbReference>
<dbReference type="PROSITE" id="PS51068">
    <property type="entry name" value="FPG_CAT"/>
    <property type="match status" value="1"/>
</dbReference>
<evidence type="ECO:0000256" key="2">
    <source>
        <dbReference type="ARBA" id="ARBA00009409"/>
    </source>
</evidence>
<evidence type="ECO:0000256" key="10">
    <source>
        <dbReference type="ARBA" id="ARBA00023204"/>
    </source>
</evidence>
<keyword evidence="9 15" id="KW-0238">DNA-binding</keyword>
<dbReference type="AlphaFoldDB" id="A0A1G8VH67"/>
<dbReference type="GO" id="GO:0006284">
    <property type="term" value="P:base-excision repair"/>
    <property type="evidence" value="ECO:0007669"/>
    <property type="project" value="InterPro"/>
</dbReference>
<feature type="active site" description="Proton donor" evidence="15">
    <location>
        <position position="3"/>
    </location>
</feature>
<sequence length="274" mass="31818">MPELPEVDAVKESLKKQILNKTIRQVDVTWPSMVKHPEDRKRFEQMLVHQTIQDIDRKGKFLIFRLDDYALVSHLRMEGKYFVYTEEEPKDKHTHVIFRFNDGSSLHYNDVRKFGTMHLFDNGREHEEKPLSQLGPDPVEEHFTGEYMQKRLQKTTRRIKPVLLDQSVVAGFGNIYVDETLYRAKIHPERLSPSLSEEEVERIVAEGKKVIREAMEAGGSTIRSYARSDGAQGEFQTRLFVYGKEGEPCPGCKRPIMKTKVGGRGTHLCYYCQE</sequence>
<dbReference type="EC" id="3.2.2.23" evidence="15"/>
<dbReference type="InterPro" id="IPR000214">
    <property type="entry name" value="Znf_DNA_glyclase/AP_lyase"/>
</dbReference>
<dbReference type="EMBL" id="FNEV01000009">
    <property type="protein sequence ID" value="SDJ65388.1"/>
    <property type="molecule type" value="Genomic_DNA"/>
</dbReference>
<evidence type="ECO:0000256" key="3">
    <source>
        <dbReference type="ARBA" id="ARBA00011245"/>
    </source>
</evidence>
<dbReference type="InterPro" id="IPR015886">
    <property type="entry name" value="H2TH_FPG"/>
</dbReference>
<evidence type="ECO:0000256" key="12">
    <source>
        <dbReference type="ARBA" id="ARBA00023268"/>
    </source>
</evidence>
<dbReference type="FunFam" id="1.10.8.50:FF:000003">
    <property type="entry name" value="Formamidopyrimidine-DNA glycosylase"/>
    <property type="match status" value="1"/>
</dbReference>
<dbReference type="PANTHER" id="PTHR22993">
    <property type="entry name" value="FORMAMIDOPYRIMIDINE-DNA GLYCOSYLASE"/>
    <property type="match status" value="1"/>
</dbReference>
<feature type="binding site" evidence="15">
    <location>
        <position position="93"/>
    </location>
    <ligand>
        <name>DNA</name>
        <dbReference type="ChEBI" id="CHEBI:16991"/>
    </ligand>
</feature>
<keyword evidence="7 15" id="KW-0378">Hydrolase</keyword>
<evidence type="ECO:0000256" key="13">
    <source>
        <dbReference type="ARBA" id="ARBA00023295"/>
    </source>
</evidence>
<dbReference type="NCBIfam" id="NF002211">
    <property type="entry name" value="PRK01103.1"/>
    <property type="match status" value="1"/>
</dbReference>
<dbReference type="PROSITE" id="PS51066">
    <property type="entry name" value="ZF_FPG_2"/>
    <property type="match status" value="1"/>
</dbReference>
<dbReference type="Gene3D" id="1.10.8.50">
    <property type="match status" value="1"/>
</dbReference>
<dbReference type="Gene3D" id="3.20.190.10">
    <property type="entry name" value="MutM-like, N-terminal"/>
    <property type="match status" value="1"/>
</dbReference>
<evidence type="ECO:0000256" key="4">
    <source>
        <dbReference type="ARBA" id="ARBA00022723"/>
    </source>
</evidence>
<reference evidence="19" key="1">
    <citation type="submission" date="2016-10" db="EMBL/GenBank/DDBJ databases">
        <authorList>
            <person name="Varghese N."/>
            <person name="Submissions S."/>
        </authorList>
    </citation>
    <scope>NUCLEOTIDE SEQUENCE [LARGE SCALE GENOMIC DNA]</scope>
    <source>
        <strain evidence="19">DSM 4771</strain>
    </source>
</reference>
<comment type="caution">
    <text evidence="15">Lacks conserved residue(s) required for the propagation of feature annotation.</text>
</comment>
<comment type="catalytic activity">
    <reaction evidence="1 15">
        <text>Hydrolysis of DNA containing ring-opened 7-methylguanine residues, releasing 2,6-diamino-4-hydroxy-5-(N-methyl)formamidopyrimidine.</text>
        <dbReference type="EC" id="3.2.2.23"/>
    </reaction>
</comment>
<evidence type="ECO:0000256" key="1">
    <source>
        <dbReference type="ARBA" id="ARBA00001668"/>
    </source>
</evidence>
<dbReference type="InterPro" id="IPR035937">
    <property type="entry name" value="FPG_N"/>
</dbReference>
<keyword evidence="4 15" id="KW-0479">Metal-binding</keyword>
<evidence type="ECO:0000256" key="11">
    <source>
        <dbReference type="ARBA" id="ARBA00023239"/>
    </source>
</evidence>
<comment type="subunit">
    <text evidence="3 15">Monomer.</text>
</comment>
<keyword evidence="10 15" id="KW-0234">DNA repair</keyword>
<dbReference type="GO" id="GO:0140078">
    <property type="term" value="F:class I DNA-(apurinic or apyrimidinic site) endonuclease activity"/>
    <property type="evidence" value="ECO:0007669"/>
    <property type="project" value="UniProtKB-EC"/>
</dbReference>
<dbReference type="InterPro" id="IPR010979">
    <property type="entry name" value="Ribosomal_uS13-like_H2TH"/>
</dbReference>
<protein>
    <recommendedName>
        <fullName evidence="15">Formamidopyrimidine-DNA glycosylase</fullName>
        <shortName evidence="15">Fapy-DNA glycosylase</shortName>
        <ecNumber evidence="15">3.2.2.23</ecNumber>
    </recommendedName>
    <alternativeName>
        <fullName evidence="15">DNA-(apurinic or apyrimidinic site) lyase MutM</fullName>
        <shortName evidence="15">AP lyase MutM</shortName>
        <ecNumber evidence="15">4.2.99.18</ecNumber>
    </alternativeName>
</protein>
<accession>A0A1G8VH67</accession>
<evidence type="ECO:0000256" key="9">
    <source>
        <dbReference type="ARBA" id="ARBA00023125"/>
    </source>
</evidence>
<dbReference type="FunFam" id="3.20.190.10:FF:000001">
    <property type="entry name" value="Formamidopyrimidine-DNA glycosylase"/>
    <property type="match status" value="1"/>
</dbReference>
<dbReference type="NCBIfam" id="TIGR00577">
    <property type="entry name" value="fpg"/>
    <property type="match status" value="1"/>
</dbReference>
<comment type="similarity">
    <text evidence="2 15">Belongs to the FPG family.</text>
</comment>
<dbReference type="PROSITE" id="PS01242">
    <property type="entry name" value="ZF_FPG_1"/>
    <property type="match status" value="1"/>
</dbReference>
<keyword evidence="12 15" id="KW-0511">Multifunctional enzyme</keyword>
<dbReference type="SUPFAM" id="SSF81624">
    <property type="entry name" value="N-terminal domain of MutM-like DNA repair proteins"/>
    <property type="match status" value="1"/>
</dbReference>
<comment type="function">
    <text evidence="15">Involved in base excision repair of DNA damaged by oxidation or by mutagenic agents. Acts as DNA glycosylase that recognizes and removes damaged bases. Has a preference for oxidized purines, such as 7,8-dihydro-8-oxoguanine (8-oxoG). Has AP (apurinic/apyrimidinic) lyase activity and introduces nicks in the DNA strand. Cleaves the DNA backbone by beta-delta elimination to generate a single-strand break at the site of the removed base with both 3'- and 5'-phosphates.</text>
</comment>
<evidence type="ECO:0000256" key="14">
    <source>
        <dbReference type="ARBA" id="ARBA00044632"/>
    </source>
</evidence>
<dbReference type="GO" id="GO:0034039">
    <property type="term" value="F:8-oxo-7,8-dihydroguanine DNA N-glycosylase activity"/>
    <property type="evidence" value="ECO:0007669"/>
    <property type="project" value="TreeGrafter"/>
</dbReference>
<evidence type="ECO:0000256" key="6">
    <source>
        <dbReference type="ARBA" id="ARBA00022771"/>
    </source>
</evidence>
<evidence type="ECO:0000256" key="7">
    <source>
        <dbReference type="ARBA" id="ARBA00022801"/>
    </source>
</evidence>
<dbReference type="CDD" id="cd08966">
    <property type="entry name" value="EcFpg-like_N"/>
    <property type="match status" value="1"/>
</dbReference>
<comment type="cofactor">
    <cofactor evidence="15">
        <name>Zn(2+)</name>
        <dbReference type="ChEBI" id="CHEBI:29105"/>
    </cofactor>
    <text evidence="15">Binds 1 zinc ion per subunit.</text>
</comment>
<name>A0A1G8VH67_9BACI</name>
<dbReference type="InterPro" id="IPR012319">
    <property type="entry name" value="FPG_cat"/>
</dbReference>
<evidence type="ECO:0000256" key="5">
    <source>
        <dbReference type="ARBA" id="ARBA00022763"/>
    </source>
</evidence>
<dbReference type="EC" id="4.2.99.18" evidence="15"/>
<dbReference type="InterPro" id="IPR015887">
    <property type="entry name" value="DNA_glyclase_Znf_dom_DNA_BS"/>
</dbReference>
<keyword evidence="8 15" id="KW-0862">Zinc</keyword>
<feature type="binding site" evidence="15">
    <location>
        <position position="112"/>
    </location>
    <ligand>
        <name>DNA</name>
        <dbReference type="ChEBI" id="CHEBI:16991"/>
    </ligand>
</feature>
<dbReference type="GO" id="GO:0008270">
    <property type="term" value="F:zinc ion binding"/>
    <property type="evidence" value="ECO:0007669"/>
    <property type="project" value="UniProtKB-UniRule"/>
</dbReference>
<feature type="active site" description="Proton donor; for beta-elimination activity" evidence="15">
    <location>
        <position position="60"/>
    </location>
</feature>
<dbReference type="OrthoDB" id="9800855at2"/>
<evidence type="ECO:0000313" key="19">
    <source>
        <dbReference type="Proteomes" id="UP000199225"/>
    </source>
</evidence>
<dbReference type="SUPFAM" id="SSF57716">
    <property type="entry name" value="Glucocorticoid receptor-like (DNA-binding domain)"/>
    <property type="match status" value="1"/>
</dbReference>
<keyword evidence="5 15" id="KW-0227">DNA damage</keyword>
<feature type="domain" description="Formamidopyrimidine-DNA glycosylase catalytic" evidence="17">
    <location>
        <begin position="2"/>
        <end position="115"/>
    </location>
</feature>
<evidence type="ECO:0000259" key="17">
    <source>
        <dbReference type="PROSITE" id="PS51068"/>
    </source>
</evidence>
<keyword evidence="19" id="KW-1185">Reference proteome</keyword>
<keyword evidence="11 15" id="KW-0456">Lyase</keyword>
<dbReference type="Pfam" id="PF01149">
    <property type="entry name" value="Fapy_DNA_glyco"/>
    <property type="match status" value="1"/>
</dbReference>
<dbReference type="InterPro" id="IPR020629">
    <property type="entry name" value="FPG_Glyclase"/>
</dbReference>
<organism evidence="18 19">
    <name type="scientific">Salimicrobium halophilum</name>
    <dbReference type="NCBI Taxonomy" id="86666"/>
    <lineage>
        <taxon>Bacteria</taxon>
        <taxon>Bacillati</taxon>
        <taxon>Bacillota</taxon>
        <taxon>Bacilli</taxon>
        <taxon>Bacillales</taxon>
        <taxon>Bacillaceae</taxon>
        <taxon>Salimicrobium</taxon>
    </lineage>
</organism>
<dbReference type="PANTHER" id="PTHR22993:SF9">
    <property type="entry name" value="FORMAMIDOPYRIMIDINE-DNA GLYCOSYLASE"/>
    <property type="match status" value="1"/>
</dbReference>
<dbReference type="SUPFAM" id="SSF46946">
    <property type="entry name" value="S13-like H2TH domain"/>
    <property type="match status" value="1"/>
</dbReference>
<dbReference type="STRING" id="86666.SAMN04490247_2699"/>
<comment type="catalytic activity">
    <reaction evidence="14 15">
        <text>2'-deoxyribonucleotide-(2'-deoxyribose 5'-phosphate)-2'-deoxyribonucleotide-DNA = a 3'-end 2'-deoxyribonucleotide-(2,3-dehydro-2,3-deoxyribose 5'-phosphate)-DNA + a 5'-end 5'-phospho-2'-deoxyribonucleoside-DNA + H(+)</text>
        <dbReference type="Rhea" id="RHEA:66592"/>
        <dbReference type="Rhea" id="RHEA-COMP:13180"/>
        <dbReference type="Rhea" id="RHEA-COMP:16897"/>
        <dbReference type="Rhea" id="RHEA-COMP:17067"/>
        <dbReference type="ChEBI" id="CHEBI:15378"/>
        <dbReference type="ChEBI" id="CHEBI:136412"/>
        <dbReference type="ChEBI" id="CHEBI:157695"/>
        <dbReference type="ChEBI" id="CHEBI:167181"/>
        <dbReference type="EC" id="4.2.99.18"/>
    </reaction>
</comment>
<dbReference type="SMART" id="SM00898">
    <property type="entry name" value="Fapy_DNA_glyco"/>
    <property type="match status" value="1"/>
</dbReference>
<dbReference type="GO" id="GO:0003684">
    <property type="term" value="F:damaged DNA binding"/>
    <property type="evidence" value="ECO:0007669"/>
    <property type="project" value="InterPro"/>
</dbReference>
<evidence type="ECO:0000259" key="16">
    <source>
        <dbReference type="PROSITE" id="PS51066"/>
    </source>
</evidence>
<evidence type="ECO:0000256" key="8">
    <source>
        <dbReference type="ARBA" id="ARBA00022833"/>
    </source>
</evidence>
<dbReference type="GO" id="GO:0003690">
    <property type="term" value="F:double-stranded DNA binding"/>
    <property type="evidence" value="ECO:0007669"/>
    <property type="project" value="UniProtKB-ARBA"/>
</dbReference>
<feature type="active site" description="Schiff-base intermediate with DNA" evidence="15">
    <location>
        <position position="2"/>
    </location>
</feature>
<keyword evidence="13 15" id="KW-0326">Glycosidase</keyword>
<feature type="domain" description="FPG-type" evidence="16">
    <location>
        <begin position="240"/>
        <end position="274"/>
    </location>
</feature>
<evidence type="ECO:0000313" key="18">
    <source>
        <dbReference type="EMBL" id="SDJ65388.1"/>
    </source>
</evidence>
<proteinExistence type="inferred from homology"/>
<dbReference type="Proteomes" id="UP000199225">
    <property type="component" value="Unassembled WGS sequence"/>
</dbReference>
<dbReference type="SMART" id="SM01232">
    <property type="entry name" value="H2TH"/>
    <property type="match status" value="1"/>
</dbReference>
<keyword evidence="6 15" id="KW-0863">Zinc-finger</keyword>
<feature type="active site" description="Proton donor; for delta-elimination activity" evidence="15">
    <location>
        <position position="264"/>
    </location>
</feature>
<gene>
    <name evidence="15" type="primary">mutM</name>
    <name evidence="15" type="synonym">fpg</name>
    <name evidence="18" type="ORF">SAMN04490247_2699</name>
</gene>
<dbReference type="Pfam" id="PF06831">
    <property type="entry name" value="H2TH"/>
    <property type="match status" value="1"/>
</dbReference>
<dbReference type="HAMAP" id="MF_00103">
    <property type="entry name" value="Fapy_DNA_glycosyl"/>
    <property type="match status" value="1"/>
</dbReference>
<evidence type="ECO:0000256" key="15">
    <source>
        <dbReference type="HAMAP-Rule" id="MF_00103"/>
    </source>
</evidence>